<evidence type="ECO:0000256" key="3">
    <source>
        <dbReference type="ARBA" id="ARBA00023054"/>
    </source>
</evidence>
<evidence type="ECO:0000313" key="12">
    <source>
        <dbReference type="EMBL" id="CAJ0582461.1"/>
    </source>
</evidence>
<keyword evidence="2" id="KW-0067">ATP-binding</keyword>
<feature type="non-terminal residue" evidence="12">
    <location>
        <position position="1492"/>
    </location>
</feature>
<gene>
    <name evidence="12" type="ORF">MSPICULIGERA_LOCUS20592</name>
</gene>
<dbReference type="Gene3D" id="1.10.10.820">
    <property type="match status" value="1"/>
</dbReference>
<dbReference type="Pfam" id="PF00063">
    <property type="entry name" value="Myosin_head"/>
    <property type="match status" value="1"/>
</dbReference>
<organism evidence="12 13">
    <name type="scientific">Mesorhabditis spiculigera</name>
    <dbReference type="NCBI Taxonomy" id="96644"/>
    <lineage>
        <taxon>Eukaryota</taxon>
        <taxon>Metazoa</taxon>
        <taxon>Ecdysozoa</taxon>
        <taxon>Nematoda</taxon>
        <taxon>Chromadorea</taxon>
        <taxon>Rhabditida</taxon>
        <taxon>Rhabditina</taxon>
        <taxon>Rhabditomorpha</taxon>
        <taxon>Rhabditoidea</taxon>
        <taxon>Rhabditidae</taxon>
        <taxon>Mesorhabditinae</taxon>
        <taxon>Mesorhabditis</taxon>
    </lineage>
</organism>
<keyword evidence="13" id="KW-1185">Reference proteome</keyword>
<feature type="region of interest" description="Disordered" evidence="9">
    <location>
        <begin position="970"/>
        <end position="996"/>
    </location>
</feature>
<evidence type="ECO:0000256" key="5">
    <source>
        <dbReference type="ARBA" id="ARBA00023175"/>
    </source>
</evidence>
<comment type="caution">
    <text evidence="7">Lacks conserved residue(s) required for the propagation of feature annotation.</text>
</comment>
<protein>
    <submittedName>
        <fullName evidence="12">Uncharacterized protein</fullName>
    </submittedName>
</protein>
<dbReference type="InterPro" id="IPR036961">
    <property type="entry name" value="Kinesin_motor_dom_sf"/>
</dbReference>
<evidence type="ECO:0000259" key="10">
    <source>
        <dbReference type="PROSITE" id="PS51126"/>
    </source>
</evidence>
<proteinExistence type="inferred from homology"/>
<dbReference type="GO" id="GO:0016020">
    <property type="term" value="C:membrane"/>
    <property type="evidence" value="ECO:0007669"/>
    <property type="project" value="TreeGrafter"/>
</dbReference>
<dbReference type="PROSITE" id="PS51456">
    <property type="entry name" value="MYOSIN_MOTOR"/>
    <property type="match status" value="1"/>
</dbReference>
<dbReference type="SMART" id="SM01132">
    <property type="entry name" value="DIL"/>
    <property type="match status" value="1"/>
</dbReference>
<evidence type="ECO:0000256" key="2">
    <source>
        <dbReference type="ARBA" id="ARBA00022840"/>
    </source>
</evidence>
<dbReference type="InterPro" id="IPR027417">
    <property type="entry name" value="P-loop_NTPase"/>
</dbReference>
<evidence type="ECO:0000259" key="11">
    <source>
        <dbReference type="PROSITE" id="PS51456"/>
    </source>
</evidence>
<dbReference type="PROSITE" id="PS50096">
    <property type="entry name" value="IQ"/>
    <property type="match status" value="4"/>
</dbReference>
<dbReference type="InterPro" id="IPR001609">
    <property type="entry name" value="Myosin_head_motor_dom-like"/>
</dbReference>
<keyword evidence="1" id="KW-0547">Nucleotide-binding</keyword>
<dbReference type="Gene3D" id="3.30.70.1590">
    <property type="match status" value="1"/>
</dbReference>
<dbReference type="SMART" id="SM00242">
    <property type="entry name" value="MYSc"/>
    <property type="match status" value="1"/>
</dbReference>
<comment type="similarity">
    <text evidence="7">Belongs to the TRAFAC class myosin-kinesin ATPase superfamily. Myosin family.</text>
</comment>
<dbReference type="GO" id="GO:0000146">
    <property type="term" value="F:microfilament motor activity"/>
    <property type="evidence" value="ECO:0007669"/>
    <property type="project" value="TreeGrafter"/>
</dbReference>
<evidence type="ECO:0000256" key="1">
    <source>
        <dbReference type="ARBA" id="ARBA00022741"/>
    </source>
</evidence>
<dbReference type="SMART" id="SM00015">
    <property type="entry name" value="IQ"/>
    <property type="match status" value="6"/>
</dbReference>
<dbReference type="EMBL" id="CATQJA010002664">
    <property type="protein sequence ID" value="CAJ0582461.1"/>
    <property type="molecule type" value="Genomic_DNA"/>
</dbReference>
<dbReference type="Pfam" id="PF01843">
    <property type="entry name" value="DIL"/>
    <property type="match status" value="1"/>
</dbReference>
<evidence type="ECO:0000313" key="13">
    <source>
        <dbReference type="Proteomes" id="UP001177023"/>
    </source>
</evidence>
<evidence type="ECO:0000256" key="6">
    <source>
        <dbReference type="ARBA" id="ARBA00023203"/>
    </source>
</evidence>
<feature type="domain" description="Dilute" evidence="10">
    <location>
        <begin position="1170"/>
        <end position="1444"/>
    </location>
</feature>
<dbReference type="PRINTS" id="PR00193">
    <property type="entry name" value="MYOSINHEAVY"/>
</dbReference>
<dbReference type="PANTHER" id="PTHR13140">
    <property type="entry name" value="MYOSIN"/>
    <property type="match status" value="1"/>
</dbReference>
<dbReference type="Gene3D" id="1.20.120.720">
    <property type="entry name" value="Myosin VI head, motor domain, U50 subdomain"/>
    <property type="match status" value="1"/>
</dbReference>
<keyword evidence="6 7" id="KW-0009">Actin-binding</keyword>
<reference evidence="12" key="1">
    <citation type="submission" date="2023-06" db="EMBL/GenBank/DDBJ databases">
        <authorList>
            <person name="Delattre M."/>
        </authorList>
    </citation>
    <scope>NUCLEOTIDE SEQUENCE</scope>
    <source>
        <strain evidence="12">AF72</strain>
    </source>
</reference>
<feature type="coiled-coil region" evidence="8">
    <location>
        <begin position="770"/>
        <end position="825"/>
    </location>
</feature>
<accession>A0AA36D9C0</accession>
<evidence type="ECO:0000256" key="7">
    <source>
        <dbReference type="PROSITE-ProRule" id="PRU00782"/>
    </source>
</evidence>
<dbReference type="PANTHER" id="PTHR13140:SF706">
    <property type="entry name" value="DILUTE CLASS UNCONVENTIONAL MYOSIN, ISOFORM C"/>
    <property type="match status" value="1"/>
</dbReference>
<dbReference type="Gene3D" id="3.40.850.10">
    <property type="entry name" value="Kinesin motor domain"/>
    <property type="match status" value="1"/>
</dbReference>
<dbReference type="Gene3D" id="1.20.5.190">
    <property type="match status" value="3"/>
</dbReference>
<dbReference type="GO" id="GO:0005737">
    <property type="term" value="C:cytoplasm"/>
    <property type="evidence" value="ECO:0007669"/>
    <property type="project" value="TreeGrafter"/>
</dbReference>
<name>A0AA36D9C0_9BILA</name>
<feature type="domain" description="Myosin motor" evidence="11">
    <location>
        <begin position="1"/>
        <end position="488"/>
    </location>
</feature>
<feature type="coiled-coil region" evidence="8">
    <location>
        <begin position="863"/>
        <end position="934"/>
    </location>
</feature>
<dbReference type="GO" id="GO:0005524">
    <property type="term" value="F:ATP binding"/>
    <property type="evidence" value="ECO:0007669"/>
    <property type="project" value="UniProtKB-KW"/>
</dbReference>
<dbReference type="CDD" id="cd23767">
    <property type="entry name" value="IQCD"/>
    <property type="match status" value="2"/>
</dbReference>
<dbReference type="Gene3D" id="1.20.58.530">
    <property type="match status" value="1"/>
</dbReference>
<dbReference type="GO" id="GO:0051015">
    <property type="term" value="F:actin filament binding"/>
    <property type="evidence" value="ECO:0007669"/>
    <property type="project" value="TreeGrafter"/>
</dbReference>
<dbReference type="Proteomes" id="UP001177023">
    <property type="component" value="Unassembled WGS sequence"/>
</dbReference>
<comment type="caution">
    <text evidence="12">The sequence shown here is derived from an EMBL/GenBank/DDBJ whole genome shotgun (WGS) entry which is preliminary data.</text>
</comment>
<feature type="coiled-coil region" evidence="8">
    <location>
        <begin position="640"/>
        <end position="691"/>
    </location>
</feature>
<dbReference type="PROSITE" id="PS51126">
    <property type="entry name" value="DILUTE"/>
    <property type="match status" value="1"/>
</dbReference>
<sequence>MCASRDHSLLKAFRLDMADRYHYTNGGGTITVDGVDDHSEFAETVRALDLLGFPVTQQAEIFRILASILLLGNITFEGDDIASIPSSHNRQLTQLCDELFLVNPQELTRWLTQREIRAINEAVIKPLTKEEAIRGRDALSKMLYSSLFNWIVMKINASLANKSKTSKRQKEKFVGVLDIYGFETFDVNSFEQFCINYANEKLQQQFNQHVFKLEQEEYEREDLSWVRIDFYDNQPCIELIEGRPGLIDYLDEQCKIVKGSDLGWLEQMTNCTQLKKREHLQMPKIRAPAFTVRHFAADVCYQVTGFMEKNKDSVGTQILEVIAATKNPFVREVVGQCIEETIGTQARGKVGVAKRTVANQFRESLRELMTVLQATRPHYVRCIKPNDEKERFYFEPQRAMQQLRACGVLETVRISAAGYPSRWVYGDFVKRYRVLYPSGAALTKHCEGFRQFAKHICERVLEEDKFALGLTKIFFRTGQVALLERVRHETLGRSATLIQTCWRGFVARRNYAKMRSALHTIQASLRAFLAFRRLHYLQMQRAATLIQTAWRKHAAESKYTKLRTAVLGLQSCYRANRARLEYQKMRYEKSAITIQRYFRGYMVRRERVKYIRKVIKAQCYVRRWLAKRRLREARIEARSVGHLQKLNKGLENKIIELQIKLDAANATQSKISVLEEEKRVLERRLKEEHAAVETGAAEQSRALREEMALLGADISALNSERPGLLKARDRMLELEMEVDRLQVELEVRDGQRTEAEGRCQIAESKLEVAISQYEQAATSYQEQISEAKSRAEAASKELDQMTVKLREETLRKEGAEKDLEAMREQLLANASLLANGAMSSKEVEPTDDKSAATSLAGGDLALVMRQQAMIRQLRTRCDALQRDKERLRSVVHSEILLEELENRPSIRAGENLKLQELEAMNGKLRAEIDQLVAAKFPNDIKAKDMIERLFEEADRLRQENCDYRALLANNAKSSPRPDSGHWSAGHSETGSEYESQRYDTDYELNVDRQLRSCKRQIELLERARLDQDMENQRLQRILDNDMQSQYSGSSADAMRGQMGDIVAQNLELTEKYHRQADELSEVKAQLRGYAVDCDTGSETEVVRVEAVSGRQQSDVHSARLQVFNVPEFSKILISDLKPRVARHLTPCFPAYLLLTAFRYHDERQDETGLTPLFSAVHLVLKDTIAHSQDLDVLALWLVNSWRLVHLLHQYGEVENVEWQAGNTPVQNSQRMKNIDLAPLRHQITSRADDCYRTLMKKVIEPQLTQKIVPGVLLHESPMWELLTGKTSSARHAEALNDLLDFLTVIHGRLVAYGADGILLEQIFKRFAEWACSIALNHLMFRKDLCRTERAIQIKHNVQQLQEWLLKHNLKVLEHTYEPLIQAAHLLQTRKVDSNIDTICGEMTSLLLPRQILAMLEHYTPSDEDFEEGPVSTTFKEEVEKRLQERAQDQNKLIMSGTYLPPLDWTRPVPCDFKLETLSLPSPLRLQEVCRLV</sequence>
<keyword evidence="4 7" id="KW-0518">Myosin</keyword>
<dbReference type="InterPro" id="IPR002710">
    <property type="entry name" value="Dilute_dom"/>
</dbReference>
<evidence type="ECO:0000256" key="4">
    <source>
        <dbReference type="ARBA" id="ARBA00023123"/>
    </source>
</evidence>
<keyword evidence="3 8" id="KW-0175">Coiled coil</keyword>
<dbReference type="GO" id="GO:0016459">
    <property type="term" value="C:myosin complex"/>
    <property type="evidence" value="ECO:0007669"/>
    <property type="project" value="UniProtKB-KW"/>
</dbReference>
<keyword evidence="5" id="KW-0505">Motor protein</keyword>
<dbReference type="GO" id="GO:0007015">
    <property type="term" value="P:actin filament organization"/>
    <property type="evidence" value="ECO:0007669"/>
    <property type="project" value="TreeGrafter"/>
</dbReference>
<dbReference type="InterPro" id="IPR000048">
    <property type="entry name" value="IQ_motif_EF-hand-BS"/>
</dbReference>
<evidence type="ECO:0000256" key="9">
    <source>
        <dbReference type="SAM" id="MobiDB-lite"/>
    </source>
</evidence>
<dbReference type="SUPFAM" id="SSF52540">
    <property type="entry name" value="P-loop containing nucleoside triphosphate hydrolases"/>
    <property type="match status" value="2"/>
</dbReference>
<feature type="region of interest" description="Actin-binding" evidence="7">
    <location>
        <begin position="365"/>
        <end position="387"/>
    </location>
</feature>
<evidence type="ECO:0000256" key="8">
    <source>
        <dbReference type="SAM" id="Coils"/>
    </source>
</evidence>
<dbReference type="Pfam" id="PF00612">
    <property type="entry name" value="IQ"/>
    <property type="match status" value="3"/>
</dbReference>